<evidence type="ECO:0000256" key="5">
    <source>
        <dbReference type="ARBA" id="ARBA00023002"/>
    </source>
</evidence>
<dbReference type="PANTHER" id="PTHR47946">
    <property type="entry name" value="CYTOCHROME P450 78A7-RELATED"/>
    <property type="match status" value="1"/>
</dbReference>
<evidence type="ECO:0000256" key="7">
    <source>
        <dbReference type="ARBA" id="ARBA00023033"/>
    </source>
</evidence>
<dbReference type="PRINTS" id="PR00463">
    <property type="entry name" value="EP450I"/>
</dbReference>
<keyword evidence="3 8" id="KW-0349">Heme</keyword>
<dbReference type="GO" id="GO:0020037">
    <property type="term" value="F:heme binding"/>
    <property type="evidence" value="ECO:0007669"/>
    <property type="project" value="InterPro"/>
</dbReference>
<keyword evidence="12" id="KW-1185">Reference proteome</keyword>
<keyword evidence="7 9" id="KW-0503">Monooxygenase</keyword>
<comment type="similarity">
    <text evidence="2 9">Belongs to the cytochrome P450 family.</text>
</comment>
<accession>A0AAV8EDB7</accession>
<evidence type="ECO:0000256" key="10">
    <source>
        <dbReference type="SAM" id="Phobius"/>
    </source>
</evidence>
<dbReference type="PROSITE" id="PS00086">
    <property type="entry name" value="CYTOCHROME_P450"/>
    <property type="match status" value="1"/>
</dbReference>
<dbReference type="GO" id="GO:0005506">
    <property type="term" value="F:iron ion binding"/>
    <property type="evidence" value="ECO:0007669"/>
    <property type="project" value="InterPro"/>
</dbReference>
<dbReference type="Pfam" id="PF00067">
    <property type="entry name" value="p450"/>
    <property type="match status" value="1"/>
</dbReference>
<comment type="caution">
    <text evidence="11">The sequence shown here is derived from an EMBL/GenBank/DDBJ whole genome shotgun (WGS) entry which is preliminary data.</text>
</comment>
<keyword evidence="10" id="KW-1133">Transmembrane helix</keyword>
<evidence type="ECO:0000256" key="3">
    <source>
        <dbReference type="ARBA" id="ARBA00022617"/>
    </source>
</evidence>
<dbReference type="Proteomes" id="UP001140206">
    <property type="component" value="Chromosome 3"/>
</dbReference>
<evidence type="ECO:0000256" key="9">
    <source>
        <dbReference type="RuleBase" id="RU000461"/>
    </source>
</evidence>
<keyword evidence="4 8" id="KW-0479">Metal-binding</keyword>
<evidence type="ECO:0000256" key="4">
    <source>
        <dbReference type="ARBA" id="ARBA00022723"/>
    </source>
</evidence>
<feature type="binding site" description="axial binding residue" evidence="8">
    <location>
        <position position="504"/>
    </location>
    <ligand>
        <name>heme</name>
        <dbReference type="ChEBI" id="CHEBI:30413"/>
    </ligand>
    <ligandPart>
        <name>Fe</name>
        <dbReference type="ChEBI" id="CHEBI:18248"/>
    </ligandPart>
</feature>
<evidence type="ECO:0000256" key="6">
    <source>
        <dbReference type="ARBA" id="ARBA00023004"/>
    </source>
</evidence>
<dbReference type="SUPFAM" id="SSF48264">
    <property type="entry name" value="Cytochrome P450"/>
    <property type="match status" value="1"/>
</dbReference>
<dbReference type="PANTHER" id="PTHR47946:SF23">
    <property type="entry name" value="CYTOCHROME P450 78A9"/>
    <property type="match status" value="1"/>
</dbReference>
<dbReference type="FunFam" id="1.10.630.10:FF:000016">
    <property type="entry name" value="Cytochrome P450 78A5"/>
    <property type="match status" value="1"/>
</dbReference>
<keyword evidence="10" id="KW-0812">Transmembrane</keyword>
<keyword evidence="5 9" id="KW-0560">Oxidoreductase</keyword>
<dbReference type="AlphaFoldDB" id="A0AAV8EDB7"/>
<dbReference type="InterPro" id="IPR017972">
    <property type="entry name" value="Cyt_P450_CS"/>
</dbReference>
<evidence type="ECO:0000256" key="1">
    <source>
        <dbReference type="ARBA" id="ARBA00001971"/>
    </source>
</evidence>
<evidence type="ECO:0000313" key="11">
    <source>
        <dbReference type="EMBL" id="KAJ4777046.1"/>
    </source>
</evidence>
<evidence type="ECO:0000256" key="8">
    <source>
        <dbReference type="PIRSR" id="PIRSR602401-1"/>
    </source>
</evidence>
<reference evidence="11" key="1">
    <citation type="submission" date="2022-08" db="EMBL/GenBank/DDBJ databases">
        <authorList>
            <person name="Marques A."/>
        </authorList>
    </citation>
    <scope>NUCLEOTIDE SEQUENCE</scope>
    <source>
        <strain evidence="11">RhyPub2mFocal</strain>
        <tissue evidence="11">Leaves</tissue>
    </source>
</reference>
<dbReference type="InterPro" id="IPR051996">
    <property type="entry name" value="Cytochrome_P450_78A"/>
</dbReference>
<organism evidence="11 12">
    <name type="scientific">Rhynchospora pubera</name>
    <dbReference type="NCBI Taxonomy" id="906938"/>
    <lineage>
        <taxon>Eukaryota</taxon>
        <taxon>Viridiplantae</taxon>
        <taxon>Streptophyta</taxon>
        <taxon>Embryophyta</taxon>
        <taxon>Tracheophyta</taxon>
        <taxon>Spermatophyta</taxon>
        <taxon>Magnoliopsida</taxon>
        <taxon>Liliopsida</taxon>
        <taxon>Poales</taxon>
        <taxon>Cyperaceae</taxon>
        <taxon>Cyperoideae</taxon>
        <taxon>Rhynchosporeae</taxon>
        <taxon>Rhynchospora</taxon>
    </lineage>
</organism>
<dbReference type="InterPro" id="IPR001128">
    <property type="entry name" value="Cyt_P450"/>
</dbReference>
<evidence type="ECO:0000313" key="12">
    <source>
        <dbReference type="Proteomes" id="UP001140206"/>
    </source>
</evidence>
<evidence type="ECO:0000256" key="2">
    <source>
        <dbReference type="ARBA" id="ARBA00010617"/>
    </source>
</evidence>
<name>A0AAV8EDB7_9POAL</name>
<gene>
    <name evidence="11" type="ORF">LUZ62_061303</name>
</gene>
<protein>
    <submittedName>
        <fullName evidence="11">Cytochrome P450 78A9</fullName>
    </submittedName>
</protein>
<dbReference type="Gene3D" id="1.10.630.10">
    <property type="entry name" value="Cytochrome P450"/>
    <property type="match status" value="1"/>
</dbReference>
<keyword evidence="6 8" id="KW-0408">Iron</keyword>
<dbReference type="EMBL" id="JAMFTS010000003">
    <property type="protein sequence ID" value="KAJ4777046.1"/>
    <property type="molecule type" value="Genomic_DNA"/>
</dbReference>
<feature type="transmembrane region" description="Helical" evidence="10">
    <location>
        <begin position="56"/>
        <end position="76"/>
    </location>
</feature>
<dbReference type="InterPro" id="IPR002401">
    <property type="entry name" value="Cyt_P450_E_grp-I"/>
</dbReference>
<comment type="cofactor">
    <cofactor evidence="1 8">
        <name>heme</name>
        <dbReference type="ChEBI" id="CHEBI:30413"/>
    </cofactor>
</comment>
<sequence length="564" mass="63434">MLPILLQPTSSFQNFNSNRPQLLPLMASTAETGPWLLSLSLIAKCNYILSTNPYRLLLMTFILFTAIFLTALLHWAHPGGPAWGRYISMCCLRCIIPGPKGFPFVGSMHLMTGLAHRKLFAASKAHEAKNLMAFSLGGTRAIVTANPNISRDILTNPTFSSRPIKESAYGLLFDRAIGFAPDGVYWRLLRRISSFHLFSPKQIAISNLHREHIAAEMTKAFCTAAALTDKIEARVFIKRASLNNIMWSVFGKRYTLETEEPEMLELRSMVEEGYDLLGALNWSDHLPFLSWFDLQGIRGRCERLVPRVNLFVSQIIAEHMSGNRPDEMRGSDFVDVLLSLQESEKLSNTDIVAVLWEMVFRGTDTVAVLIEWILARLVLHQDIQARVHEELDRVVGLQQVMTESYSGSLTYLQAVIKEVLRMHPPGPLLSWARISTSDVYISGKLIPAGTTAMVNMWAITHDSDVWSDPLEFKPDRFFGSNAEELSIFGSDLRLAPFGSGRRGCPGKQLAMNTVTFWVASLLHEFVWLLPSDQKTVDLSEVLRLSCEMALPLKVQLKPRRKLSP</sequence>
<proteinExistence type="inferred from homology"/>
<dbReference type="PRINTS" id="PR00385">
    <property type="entry name" value="P450"/>
</dbReference>
<dbReference type="InterPro" id="IPR036396">
    <property type="entry name" value="Cyt_P450_sf"/>
</dbReference>
<dbReference type="GO" id="GO:0004497">
    <property type="term" value="F:monooxygenase activity"/>
    <property type="evidence" value="ECO:0007669"/>
    <property type="project" value="UniProtKB-KW"/>
</dbReference>
<dbReference type="GO" id="GO:0016705">
    <property type="term" value="F:oxidoreductase activity, acting on paired donors, with incorporation or reduction of molecular oxygen"/>
    <property type="evidence" value="ECO:0007669"/>
    <property type="project" value="InterPro"/>
</dbReference>
<keyword evidence="10" id="KW-0472">Membrane</keyword>